<evidence type="ECO:0000256" key="5">
    <source>
        <dbReference type="SAM" id="MobiDB-lite"/>
    </source>
</evidence>
<comment type="subcellular location">
    <subcellularLocation>
        <location evidence="1">Nucleus</location>
    </subcellularLocation>
</comment>
<evidence type="ECO:0000313" key="8">
    <source>
        <dbReference type="Proteomes" id="UP000030748"/>
    </source>
</evidence>
<dbReference type="OrthoDB" id="436852at2759"/>
<dbReference type="SMART" id="SM00576">
    <property type="entry name" value="BTP"/>
    <property type="match status" value="1"/>
</dbReference>
<dbReference type="EMBL" id="KI630674">
    <property type="protein sequence ID" value="EYU34600.1"/>
    <property type="molecule type" value="Genomic_DNA"/>
</dbReference>
<proteinExistence type="predicted"/>
<dbReference type="GO" id="GO:0005669">
    <property type="term" value="C:transcription factor TFIID complex"/>
    <property type="evidence" value="ECO:0000318"/>
    <property type="project" value="GO_Central"/>
</dbReference>
<evidence type="ECO:0000256" key="2">
    <source>
        <dbReference type="ARBA" id="ARBA00023015"/>
    </source>
</evidence>
<dbReference type="PANTHER" id="PTHR46338">
    <property type="entry name" value="TRANSCRIPTION INITIATION FACTOR TFIID SUBUNIT 8"/>
    <property type="match status" value="1"/>
</dbReference>
<evidence type="ECO:0000259" key="6">
    <source>
        <dbReference type="SMART" id="SM00576"/>
    </source>
</evidence>
<dbReference type="OMA" id="EDKGWFL"/>
<feature type="region of interest" description="Disordered" evidence="5">
    <location>
        <begin position="1"/>
        <end position="27"/>
    </location>
</feature>
<dbReference type="InterPro" id="IPR037818">
    <property type="entry name" value="TAF8"/>
</dbReference>
<gene>
    <name evidence="7" type="ORF">MIMGU_mgv1a020103mg</name>
</gene>
<keyword evidence="2" id="KW-0805">Transcription regulation</keyword>
<keyword evidence="3" id="KW-0804">Transcription</keyword>
<dbReference type="GO" id="GO:0006366">
    <property type="term" value="P:transcription by RNA polymerase II"/>
    <property type="evidence" value="ECO:0000318"/>
    <property type="project" value="GO_Central"/>
</dbReference>
<dbReference type="PhylomeDB" id="A0A022R6W2"/>
<dbReference type="eggNOG" id="KOG2389">
    <property type="taxonomic scope" value="Eukaryota"/>
</dbReference>
<dbReference type="Proteomes" id="UP000030748">
    <property type="component" value="Unassembled WGS sequence"/>
</dbReference>
<dbReference type="Pfam" id="PF07524">
    <property type="entry name" value="Bromo_TP"/>
    <property type="match status" value="1"/>
</dbReference>
<evidence type="ECO:0000256" key="4">
    <source>
        <dbReference type="ARBA" id="ARBA00023242"/>
    </source>
</evidence>
<evidence type="ECO:0000256" key="1">
    <source>
        <dbReference type="ARBA" id="ARBA00004123"/>
    </source>
</evidence>
<feature type="domain" description="Bromodomain associated" evidence="6">
    <location>
        <begin position="31"/>
        <end position="107"/>
    </location>
</feature>
<dbReference type="KEGG" id="egt:105960912"/>
<sequence>MSDGVGKDSLKGLTEGENQQSNRKKKKLGTDEFAQAVARIAVAQVCEGLGFQSFNQSALDVLADVGVRYIRDIGKTACSYANLANRSQCNVFDVIQGLEDFGSVQGFPGASDLNHCLLGSGVVRDVIRYVAQAEEIPFAYSIPAFPVVKERIFSPSYAQAEENPPDEHIPSWLPKFPDPDTYADKDSETEVANKILLVEEPDATVERSSSSMHRRLICNGSEAGVVVDKVDAAKVKLAAESNPFLAQPLQFGEKDVLLPVVPAKLLEETLGYHRSRKVLDNHLSKSMPSTNEAASNNAPCETEDRRNILFNERQNVHFKFGNSKKSVGTGMCSQTEGSEKNSLWFGDDCDGEDEKKRTAEKVLRENMEIH</sequence>
<evidence type="ECO:0000313" key="7">
    <source>
        <dbReference type="EMBL" id="EYU34600.1"/>
    </source>
</evidence>
<dbReference type="STRING" id="4155.A0A022R6W2"/>
<dbReference type="GO" id="GO:0046982">
    <property type="term" value="F:protein heterodimerization activity"/>
    <property type="evidence" value="ECO:0007669"/>
    <property type="project" value="InterPro"/>
</dbReference>
<name>A0A022R6W2_ERYGU</name>
<accession>A0A022R6W2</accession>
<reference evidence="7 8" key="1">
    <citation type="journal article" date="2013" name="Proc. Natl. Acad. Sci. U.S.A.">
        <title>Fine-scale variation in meiotic recombination in Mimulus inferred from population shotgun sequencing.</title>
        <authorList>
            <person name="Hellsten U."/>
            <person name="Wright K.M."/>
            <person name="Jenkins J."/>
            <person name="Shu S."/>
            <person name="Yuan Y."/>
            <person name="Wessler S.R."/>
            <person name="Schmutz J."/>
            <person name="Willis J.H."/>
            <person name="Rokhsar D.S."/>
        </authorList>
    </citation>
    <scope>NUCLEOTIDE SEQUENCE [LARGE SCALE GENOMIC DNA]</scope>
    <source>
        <strain evidence="8">cv. DUN x IM62</strain>
    </source>
</reference>
<protein>
    <recommendedName>
        <fullName evidence="6">Bromodomain associated domain-containing protein</fullName>
    </recommendedName>
</protein>
<feature type="region of interest" description="Disordered" evidence="5">
    <location>
        <begin position="331"/>
        <end position="355"/>
    </location>
</feature>
<dbReference type="AlphaFoldDB" id="A0A022R6W2"/>
<evidence type="ECO:0000256" key="3">
    <source>
        <dbReference type="ARBA" id="ARBA00023163"/>
    </source>
</evidence>
<feature type="compositionally biased region" description="Basic and acidic residues" evidence="5">
    <location>
        <begin position="1"/>
        <end position="10"/>
    </location>
</feature>
<keyword evidence="4" id="KW-0539">Nucleus</keyword>
<dbReference type="InterPro" id="IPR006565">
    <property type="entry name" value="BTP"/>
</dbReference>
<keyword evidence="8" id="KW-1185">Reference proteome</keyword>
<organism evidence="7 8">
    <name type="scientific">Erythranthe guttata</name>
    <name type="common">Yellow monkey flower</name>
    <name type="synonym">Mimulus guttatus</name>
    <dbReference type="NCBI Taxonomy" id="4155"/>
    <lineage>
        <taxon>Eukaryota</taxon>
        <taxon>Viridiplantae</taxon>
        <taxon>Streptophyta</taxon>
        <taxon>Embryophyta</taxon>
        <taxon>Tracheophyta</taxon>
        <taxon>Spermatophyta</taxon>
        <taxon>Magnoliopsida</taxon>
        <taxon>eudicotyledons</taxon>
        <taxon>Gunneridae</taxon>
        <taxon>Pentapetalae</taxon>
        <taxon>asterids</taxon>
        <taxon>lamiids</taxon>
        <taxon>Lamiales</taxon>
        <taxon>Phrymaceae</taxon>
        <taxon>Erythranthe</taxon>
    </lineage>
</organism>
<dbReference type="Gene3D" id="1.10.20.10">
    <property type="entry name" value="Histone, subunit A"/>
    <property type="match status" value="1"/>
</dbReference>
<dbReference type="InterPro" id="IPR009072">
    <property type="entry name" value="Histone-fold"/>
</dbReference>
<dbReference type="PANTHER" id="PTHR46338:SF1">
    <property type="entry name" value="TRANSCRIPTION INITIATION FACTOR TFIID SUBUNIT 8"/>
    <property type="match status" value="1"/>
</dbReference>